<dbReference type="SUPFAM" id="SSF48452">
    <property type="entry name" value="TPR-like"/>
    <property type="match status" value="1"/>
</dbReference>
<dbReference type="CDD" id="cd00093">
    <property type="entry name" value="HTH_XRE"/>
    <property type="match status" value="1"/>
</dbReference>
<feature type="domain" description="HTH cro/C1-type" evidence="1">
    <location>
        <begin position="8"/>
        <end position="61"/>
    </location>
</feature>
<evidence type="ECO:0000313" key="2">
    <source>
        <dbReference type="EMBL" id="MET3683917.1"/>
    </source>
</evidence>
<comment type="caution">
    <text evidence="2">The sequence shown here is derived from an EMBL/GenBank/DDBJ whole genome shotgun (WGS) entry which is preliminary data.</text>
</comment>
<dbReference type="InterPro" id="IPR019734">
    <property type="entry name" value="TPR_rpt"/>
</dbReference>
<dbReference type="PROSITE" id="PS50943">
    <property type="entry name" value="HTH_CROC1"/>
    <property type="match status" value="1"/>
</dbReference>
<dbReference type="Gene3D" id="1.10.260.40">
    <property type="entry name" value="lambda repressor-like DNA-binding domains"/>
    <property type="match status" value="1"/>
</dbReference>
<gene>
    <name evidence="2" type="ORF">ABID56_002033</name>
</gene>
<name>A0ABV2KWE9_9BACI</name>
<dbReference type="SUPFAM" id="SSF47413">
    <property type="entry name" value="lambda repressor-like DNA-binding domains"/>
    <property type="match status" value="1"/>
</dbReference>
<sequence>MFNTSSFIQYHRTKQGLSQKQLATGICSISYLSKIENKIIEPSQSVFESLCERLGIPAHSIESASGSDIEDDIETLYKLITKKNFTEAHDLYETIQATLSPFHHDDVQHFFKLIELYYLIETKSDRVTNYAIDNLFNIQSSFQNKKRYYFYKIIGIYYIHLAYPHQAIVHFIEAENVLDEYGLNDPDLYYLIAATYTRLYEPSRSNHYCQIAKEQFINTFLYPKITDCYILFGINYTLLQAFDIAEHYFFQVLNSRPMMDSERVTANLQYNIAYLYIEKEDWDKALTYLTSAYEGFNTSYEKLRCLQLFAKIHYHLQEYDTAISYINQGETLSQQIGDQKIRCLLWMLTHEINQTVATNTFLLEAKQQWIPYLVQRGENRTLKELYILMAESLMAQQNHRDAITYYEKILKLGI</sequence>
<reference evidence="2 3" key="1">
    <citation type="submission" date="2024-06" db="EMBL/GenBank/DDBJ databases">
        <title>Genomic Encyclopedia of Type Strains, Phase IV (KMG-IV): sequencing the most valuable type-strain genomes for metagenomic binning, comparative biology and taxonomic classification.</title>
        <authorList>
            <person name="Goeker M."/>
        </authorList>
    </citation>
    <scope>NUCLEOTIDE SEQUENCE [LARGE SCALE GENOMIC DNA]</scope>
    <source>
        <strain evidence="2 3">DSM 23520</strain>
    </source>
</reference>
<dbReference type="SMART" id="SM00028">
    <property type="entry name" value="TPR"/>
    <property type="match status" value="3"/>
</dbReference>
<dbReference type="RefSeq" id="WP_354220772.1">
    <property type="nucleotide sequence ID" value="NZ_JBEPMX010000010.1"/>
</dbReference>
<dbReference type="EMBL" id="JBEPMX010000010">
    <property type="protein sequence ID" value="MET3683917.1"/>
    <property type="molecule type" value="Genomic_DNA"/>
</dbReference>
<accession>A0ABV2KWE9</accession>
<protein>
    <submittedName>
        <fullName evidence="2">Transcriptional regulator with XRE-family HTH domain</fullName>
    </submittedName>
</protein>
<dbReference type="Pfam" id="PF13174">
    <property type="entry name" value="TPR_6"/>
    <property type="match status" value="1"/>
</dbReference>
<evidence type="ECO:0000259" key="1">
    <source>
        <dbReference type="PROSITE" id="PS50943"/>
    </source>
</evidence>
<proteinExistence type="predicted"/>
<dbReference type="SMART" id="SM00530">
    <property type="entry name" value="HTH_XRE"/>
    <property type="match status" value="1"/>
</dbReference>
<dbReference type="Gene3D" id="1.25.40.10">
    <property type="entry name" value="Tetratricopeptide repeat domain"/>
    <property type="match status" value="1"/>
</dbReference>
<keyword evidence="3" id="KW-1185">Reference proteome</keyword>
<dbReference type="Pfam" id="PF01381">
    <property type="entry name" value="HTH_3"/>
    <property type="match status" value="1"/>
</dbReference>
<organism evidence="2 3">
    <name type="scientific">Alkalibacillus flavidus</name>
    <dbReference type="NCBI Taxonomy" id="546021"/>
    <lineage>
        <taxon>Bacteria</taxon>
        <taxon>Bacillati</taxon>
        <taxon>Bacillota</taxon>
        <taxon>Bacilli</taxon>
        <taxon>Bacillales</taxon>
        <taxon>Bacillaceae</taxon>
        <taxon>Alkalibacillus</taxon>
    </lineage>
</organism>
<dbReference type="Proteomes" id="UP001549167">
    <property type="component" value="Unassembled WGS sequence"/>
</dbReference>
<evidence type="ECO:0000313" key="3">
    <source>
        <dbReference type="Proteomes" id="UP001549167"/>
    </source>
</evidence>
<dbReference type="InterPro" id="IPR010982">
    <property type="entry name" value="Lambda_DNA-bd_dom_sf"/>
</dbReference>
<dbReference type="InterPro" id="IPR001387">
    <property type="entry name" value="Cro/C1-type_HTH"/>
</dbReference>
<dbReference type="InterPro" id="IPR011990">
    <property type="entry name" value="TPR-like_helical_dom_sf"/>
</dbReference>